<evidence type="ECO:0000256" key="9">
    <source>
        <dbReference type="ARBA" id="ARBA00048975"/>
    </source>
</evidence>
<dbReference type="NCBIfam" id="TIGR00215">
    <property type="entry name" value="lpxB"/>
    <property type="match status" value="1"/>
</dbReference>
<dbReference type="EMBL" id="JAUGQQ010000004">
    <property type="protein sequence ID" value="MDN3724269.1"/>
    <property type="molecule type" value="Genomic_DNA"/>
</dbReference>
<dbReference type="InterPro" id="IPR003835">
    <property type="entry name" value="Glyco_trans_19"/>
</dbReference>
<keyword evidence="4" id="KW-0444">Lipid biosynthesis</keyword>
<evidence type="ECO:0000256" key="7">
    <source>
        <dbReference type="ARBA" id="ARBA00022679"/>
    </source>
</evidence>
<evidence type="ECO:0000256" key="8">
    <source>
        <dbReference type="ARBA" id="ARBA00023098"/>
    </source>
</evidence>
<gene>
    <name evidence="11" type="primary">lpxB</name>
    <name evidence="11" type="ORF">QRD02_07730</name>
</gene>
<evidence type="ECO:0000256" key="10">
    <source>
        <dbReference type="NCBIfam" id="TIGR00215"/>
    </source>
</evidence>
<keyword evidence="12" id="KW-1185">Reference proteome</keyword>
<protein>
    <recommendedName>
        <fullName evidence="3 10">Lipid-A-disaccharide synthase</fullName>
        <ecNumber evidence="2 10">2.4.1.182</ecNumber>
    </recommendedName>
</protein>
<dbReference type="SUPFAM" id="SSF53756">
    <property type="entry name" value="UDP-Glycosyltransferase/glycogen phosphorylase"/>
    <property type="match status" value="1"/>
</dbReference>
<evidence type="ECO:0000313" key="11">
    <source>
        <dbReference type="EMBL" id="MDN3724269.1"/>
    </source>
</evidence>
<comment type="caution">
    <text evidence="11">The sequence shown here is derived from an EMBL/GenBank/DDBJ whole genome shotgun (WGS) entry which is preliminary data.</text>
</comment>
<name>A0ABT8DHL6_9FLAO</name>
<keyword evidence="7 11" id="KW-0808">Transferase</keyword>
<dbReference type="RefSeq" id="WP_290254367.1">
    <property type="nucleotide sequence ID" value="NZ_JAUGQQ010000004.1"/>
</dbReference>
<dbReference type="Proteomes" id="UP001244787">
    <property type="component" value="Unassembled WGS sequence"/>
</dbReference>
<evidence type="ECO:0000313" key="12">
    <source>
        <dbReference type="Proteomes" id="UP001244787"/>
    </source>
</evidence>
<organism evidence="11 12">
    <name type="scientific">Aequorivita aurantiaca</name>
    <dbReference type="NCBI Taxonomy" id="3053356"/>
    <lineage>
        <taxon>Bacteria</taxon>
        <taxon>Pseudomonadati</taxon>
        <taxon>Bacteroidota</taxon>
        <taxon>Flavobacteriia</taxon>
        <taxon>Flavobacteriales</taxon>
        <taxon>Flavobacteriaceae</taxon>
        <taxon>Aequorivita</taxon>
    </lineage>
</organism>
<evidence type="ECO:0000256" key="3">
    <source>
        <dbReference type="ARBA" id="ARBA00020902"/>
    </source>
</evidence>
<dbReference type="GO" id="GO:0008915">
    <property type="term" value="F:lipid-A-disaccharide synthase activity"/>
    <property type="evidence" value="ECO:0007669"/>
    <property type="project" value="UniProtKB-EC"/>
</dbReference>
<dbReference type="PANTHER" id="PTHR30372">
    <property type="entry name" value="LIPID-A-DISACCHARIDE SYNTHASE"/>
    <property type="match status" value="1"/>
</dbReference>
<reference evidence="11 12" key="1">
    <citation type="submission" date="2023-06" db="EMBL/GenBank/DDBJ databases">
        <authorList>
            <person name="Ye Y.-Q."/>
            <person name="Du Z.-J."/>
        </authorList>
    </citation>
    <scope>NUCLEOTIDE SEQUENCE [LARGE SCALE GENOMIC DNA]</scope>
    <source>
        <strain evidence="11 12">SDUM287046</strain>
    </source>
</reference>
<dbReference type="PANTHER" id="PTHR30372:SF4">
    <property type="entry name" value="LIPID-A-DISACCHARIDE SYNTHASE, MITOCHONDRIAL-RELATED"/>
    <property type="match status" value="1"/>
</dbReference>
<evidence type="ECO:0000256" key="5">
    <source>
        <dbReference type="ARBA" id="ARBA00022556"/>
    </source>
</evidence>
<evidence type="ECO:0000256" key="6">
    <source>
        <dbReference type="ARBA" id="ARBA00022676"/>
    </source>
</evidence>
<keyword evidence="8" id="KW-0443">Lipid metabolism</keyword>
<comment type="function">
    <text evidence="1">Condensation of UDP-2,3-diacylglucosamine and 2,3-diacylglucosamine-1-phosphate to form lipid A disaccharide, a precursor of lipid A, a phosphorylated glycolipid that anchors the lipopolysaccharide to the outer membrane of the cell.</text>
</comment>
<keyword evidence="6 11" id="KW-0328">Glycosyltransferase</keyword>
<evidence type="ECO:0000256" key="1">
    <source>
        <dbReference type="ARBA" id="ARBA00002056"/>
    </source>
</evidence>
<dbReference type="Pfam" id="PF02684">
    <property type="entry name" value="LpxB"/>
    <property type="match status" value="1"/>
</dbReference>
<keyword evidence="5" id="KW-0441">Lipid A biosynthesis</keyword>
<evidence type="ECO:0000256" key="2">
    <source>
        <dbReference type="ARBA" id="ARBA00012687"/>
    </source>
</evidence>
<proteinExistence type="predicted"/>
<sequence>MKYYLIAGEASGDLHGANLMKALKKEDAEADFRFWGGDLMKAAGGTEVKHYRDLAFMGFAEVVMNLGTILRNIKFCKKDIEIFNPDVIIFIDYPGFNFQIMKWAKKKGYKNHFYISPQIWAWKEGRIKDIKRDVDEMYVILPFEKDFYENKHNFPVHFVGHPLIDAIYDRRQVDPATFKKENGLDERPIVALLPGSRKQEIKKMLEIMISVAKNFSEYQFVIAGAPSQEKSFYETFTSTKNAYFVSNKTYDLLSISDAALVTSGTATLETALFKVPQVVCYKGSRISYEIAKRVIKLDYISLVNLILNKETVTELIQTEFNTNRLKEELTKILEPYKRATIFLDYYELEQTLGGRGASEKTAKLIYSEIRGN</sequence>
<dbReference type="EC" id="2.4.1.182" evidence="2 10"/>
<accession>A0ABT8DHL6</accession>
<comment type="catalytic activity">
    <reaction evidence="9">
        <text>a lipid X + a UDP-2-N,3-O-bis[(3R)-3-hydroxyacyl]-alpha-D-glucosamine = a lipid A disaccharide + UDP + H(+)</text>
        <dbReference type="Rhea" id="RHEA:67828"/>
        <dbReference type="ChEBI" id="CHEBI:15378"/>
        <dbReference type="ChEBI" id="CHEBI:58223"/>
        <dbReference type="ChEBI" id="CHEBI:137748"/>
        <dbReference type="ChEBI" id="CHEBI:176338"/>
        <dbReference type="ChEBI" id="CHEBI:176343"/>
        <dbReference type="EC" id="2.4.1.182"/>
    </reaction>
</comment>
<evidence type="ECO:0000256" key="4">
    <source>
        <dbReference type="ARBA" id="ARBA00022516"/>
    </source>
</evidence>